<dbReference type="GO" id="GO:0005886">
    <property type="term" value="C:plasma membrane"/>
    <property type="evidence" value="ECO:0007669"/>
    <property type="project" value="UniProtKB-SubCell"/>
</dbReference>
<evidence type="ECO:0000256" key="1">
    <source>
        <dbReference type="ARBA" id="ARBA00004429"/>
    </source>
</evidence>
<gene>
    <name evidence="13" type="ORF">MORIYA_1794</name>
</gene>
<evidence type="ECO:0000313" key="13">
    <source>
        <dbReference type="EMBL" id="SQD78272.1"/>
    </source>
</evidence>
<evidence type="ECO:0000256" key="7">
    <source>
        <dbReference type="ARBA" id="ARBA00022989"/>
    </source>
</evidence>
<keyword evidence="4" id="KW-1003">Cell membrane</keyword>
<comment type="catalytic activity">
    <reaction evidence="10">
        <text>(S)-malate(in) + succinate(out) = (S)-malate(out) + succinate(in)</text>
        <dbReference type="Rhea" id="RHEA:29327"/>
        <dbReference type="ChEBI" id="CHEBI:15589"/>
        <dbReference type="ChEBI" id="CHEBI:30031"/>
    </reaction>
    <physiologicalReaction direction="right-to-left" evidence="10">
        <dbReference type="Rhea" id="RHEA:29329"/>
    </physiologicalReaction>
</comment>
<name>A0A330LPA8_9GAMM</name>
<dbReference type="Pfam" id="PF03605">
    <property type="entry name" value="DcuA_DcuB"/>
    <property type="match status" value="1"/>
</dbReference>
<evidence type="ECO:0000313" key="14">
    <source>
        <dbReference type="Proteomes" id="UP000250163"/>
    </source>
</evidence>
<keyword evidence="6 12" id="KW-0812">Transmembrane</keyword>
<dbReference type="EMBL" id="LS483250">
    <property type="protein sequence ID" value="SQD78272.1"/>
    <property type="molecule type" value="Genomic_DNA"/>
</dbReference>
<keyword evidence="14" id="KW-1185">Reference proteome</keyword>
<evidence type="ECO:0000256" key="11">
    <source>
        <dbReference type="ARBA" id="ARBA00034287"/>
    </source>
</evidence>
<evidence type="ECO:0000256" key="2">
    <source>
        <dbReference type="ARBA" id="ARBA00006413"/>
    </source>
</evidence>
<keyword evidence="3" id="KW-0813">Transport</keyword>
<evidence type="ECO:0000256" key="4">
    <source>
        <dbReference type="ARBA" id="ARBA00022475"/>
    </source>
</evidence>
<evidence type="ECO:0000256" key="9">
    <source>
        <dbReference type="ARBA" id="ARBA00034237"/>
    </source>
</evidence>
<evidence type="ECO:0000256" key="8">
    <source>
        <dbReference type="ARBA" id="ARBA00023136"/>
    </source>
</evidence>
<dbReference type="KEGG" id="mya:MORIYA_1794"/>
<evidence type="ECO:0000256" key="3">
    <source>
        <dbReference type="ARBA" id="ARBA00022448"/>
    </source>
</evidence>
<comment type="subcellular location">
    <subcellularLocation>
        <location evidence="1">Cell inner membrane</location>
        <topology evidence="1">Multi-pass membrane protein</topology>
    </subcellularLocation>
</comment>
<comment type="catalytic activity">
    <reaction evidence="9">
        <text>L-aspartate(in) + succinate(out) = L-aspartate(out) + succinate(in)</text>
        <dbReference type="Rhea" id="RHEA:29343"/>
        <dbReference type="ChEBI" id="CHEBI:29991"/>
        <dbReference type="ChEBI" id="CHEBI:30031"/>
    </reaction>
    <physiologicalReaction direction="right-to-left" evidence="9">
        <dbReference type="Rhea" id="RHEA:29345"/>
    </physiologicalReaction>
</comment>
<reference evidence="14" key="1">
    <citation type="submission" date="2018-05" db="EMBL/GenBank/DDBJ databases">
        <authorList>
            <person name="Cea G.-C."/>
            <person name="William W."/>
        </authorList>
    </citation>
    <scope>NUCLEOTIDE SEQUENCE [LARGE SCALE GENOMIC DNA]</scope>
    <source>
        <strain evidence="14">DB21MT 5</strain>
    </source>
</reference>
<protein>
    <submittedName>
        <fullName evidence="13">Uncharacterized protein</fullName>
    </submittedName>
</protein>
<comment type="similarity">
    <text evidence="2">Belongs to the DcuA/DcuB transporter (TC 2.A.13.1) family.</text>
</comment>
<evidence type="ECO:0000256" key="6">
    <source>
        <dbReference type="ARBA" id="ARBA00022692"/>
    </source>
</evidence>
<dbReference type="InterPro" id="IPR004668">
    <property type="entry name" value="Anaer_Dcu_memb_transpt"/>
</dbReference>
<accession>A0A330LPA8</accession>
<sequence>MLQVAERILRKNPKCVTLIAPFVTYTMTFLVLLGCQIFISNTRCRNSKPV</sequence>
<dbReference type="PROSITE" id="PS51257">
    <property type="entry name" value="PROKAR_LIPOPROTEIN"/>
    <property type="match status" value="1"/>
</dbReference>
<dbReference type="Proteomes" id="UP000250163">
    <property type="component" value="Chromosome MORIYA"/>
</dbReference>
<comment type="catalytic activity">
    <reaction evidence="11">
        <text>fumarate(in) + succinate(out) = fumarate(out) + succinate(in)</text>
        <dbReference type="Rhea" id="RHEA:29323"/>
        <dbReference type="ChEBI" id="CHEBI:29806"/>
        <dbReference type="ChEBI" id="CHEBI:30031"/>
    </reaction>
    <physiologicalReaction direction="right-to-left" evidence="11">
        <dbReference type="Rhea" id="RHEA:29325"/>
    </physiologicalReaction>
</comment>
<evidence type="ECO:0000256" key="5">
    <source>
        <dbReference type="ARBA" id="ARBA00022519"/>
    </source>
</evidence>
<proteinExistence type="inferred from homology"/>
<keyword evidence="8 12" id="KW-0472">Membrane</keyword>
<keyword evidence="5" id="KW-0997">Cell inner membrane</keyword>
<feature type="transmembrane region" description="Helical" evidence="12">
    <location>
        <begin position="16"/>
        <end position="39"/>
    </location>
</feature>
<keyword evidence="7 12" id="KW-1133">Transmembrane helix</keyword>
<evidence type="ECO:0000256" key="12">
    <source>
        <dbReference type="SAM" id="Phobius"/>
    </source>
</evidence>
<evidence type="ECO:0000256" key="10">
    <source>
        <dbReference type="ARBA" id="ARBA00034284"/>
    </source>
</evidence>
<organism evidence="13 14">
    <name type="scientific">Moritella yayanosii</name>
    <dbReference type="NCBI Taxonomy" id="69539"/>
    <lineage>
        <taxon>Bacteria</taxon>
        <taxon>Pseudomonadati</taxon>
        <taxon>Pseudomonadota</taxon>
        <taxon>Gammaproteobacteria</taxon>
        <taxon>Alteromonadales</taxon>
        <taxon>Moritellaceae</taxon>
        <taxon>Moritella</taxon>
    </lineage>
</organism>
<dbReference type="GO" id="GO:0015556">
    <property type="term" value="F:C4-dicarboxylate transmembrane transporter activity"/>
    <property type="evidence" value="ECO:0007669"/>
    <property type="project" value="InterPro"/>
</dbReference>
<dbReference type="AlphaFoldDB" id="A0A330LPA8"/>